<dbReference type="SUPFAM" id="SSF46894">
    <property type="entry name" value="C-terminal effector domain of the bipartite response regulators"/>
    <property type="match status" value="1"/>
</dbReference>
<keyword evidence="2" id="KW-0238">DNA-binding</keyword>
<dbReference type="CDD" id="cd17535">
    <property type="entry name" value="REC_NarL-like"/>
    <property type="match status" value="1"/>
</dbReference>
<dbReference type="InterPro" id="IPR036388">
    <property type="entry name" value="WH-like_DNA-bd_sf"/>
</dbReference>
<dbReference type="PANTHER" id="PTHR43214:SF38">
    <property type="entry name" value="NITRATE_NITRITE RESPONSE REGULATOR PROTEIN NARL"/>
    <property type="match status" value="1"/>
</dbReference>
<dbReference type="Pfam" id="PF00196">
    <property type="entry name" value="GerE"/>
    <property type="match status" value="1"/>
</dbReference>
<dbReference type="PRINTS" id="PR00038">
    <property type="entry name" value="HTHLUXR"/>
</dbReference>
<evidence type="ECO:0000256" key="3">
    <source>
        <dbReference type="PROSITE-ProRule" id="PRU00169"/>
    </source>
</evidence>
<evidence type="ECO:0000313" key="7">
    <source>
        <dbReference type="Proteomes" id="UP001597297"/>
    </source>
</evidence>
<dbReference type="PROSITE" id="PS50110">
    <property type="entry name" value="RESPONSE_REGULATORY"/>
    <property type="match status" value="1"/>
</dbReference>
<name>A0ABW5E0B2_9BACT</name>
<evidence type="ECO:0000259" key="5">
    <source>
        <dbReference type="PROSITE" id="PS50110"/>
    </source>
</evidence>
<dbReference type="PROSITE" id="PS50043">
    <property type="entry name" value="HTH_LUXR_2"/>
    <property type="match status" value="1"/>
</dbReference>
<dbReference type="InterPro" id="IPR016032">
    <property type="entry name" value="Sig_transdc_resp-reg_C-effctor"/>
</dbReference>
<dbReference type="InterPro" id="IPR011006">
    <property type="entry name" value="CheY-like_superfamily"/>
</dbReference>
<dbReference type="SMART" id="SM00421">
    <property type="entry name" value="HTH_LUXR"/>
    <property type="match status" value="1"/>
</dbReference>
<accession>A0ABW5E0B2</accession>
<dbReference type="PANTHER" id="PTHR43214">
    <property type="entry name" value="TWO-COMPONENT RESPONSE REGULATOR"/>
    <property type="match status" value="1"/>
</dbReference>
<dbReference type="SUPFAM" id="SSF52172">
    <property type="entry name" value="CheY-like"/>
    <property type="match status" value="1"/>
</dbReference>
<feature type="modified residue" description="4-aspartylphosphate" evidence="3">
    <location>
        <position position="60"/>
    </location>
</feature>
<dbReference type="InterPro" id="IPR039420">
    <property type="entry name" value="WalR-like"/>
</dbReference>
<proteinExistence type="predicted"/>
<evidence type="ECO:0000256" key="2">
    <source>
        <dbReference type="ARBA" id="ARBA00023125"/>
    </source>
</evidence>
<evidence type="ECO:0000313" key="6">
    <source>
        <dbReference type="EMBL" id="MFD2275310.1"/>
    </source>
</evidence>
<evidence type="ECO:0000259" key="4">
    <source>
        <dbReference type="PROSITE" id="PS50043"/>
    </source>
</evidence>
<reference evidence="7" key="1">
    <citation type="journal article" date="2019" name="Int. J. Syst. Evol. Microbiol.">
        <title>The Global Catalogue of Microorganisms (GCM) 10K type strain sequencing project: providing services to taxonomists for standard genome sequencing and annotation.</title>
        <authorList>
            <consortium name="The Broad Institute Genomics Platform"/>
            <consortium name="The Broad Institute Genome Sequencing Center for Infectious Disease"/>
            <person name="Wu L."/>
            <person name="Ma J."/>
        </authorList>
    </citation>
    <scope>NUCLEOTIDE SEQUENCE [LARGE SCALE GENOMIC DNA]</scope>
    <source>
        <strain evidence="7">JCM 16545</strain>
    </source>
</reference>
<dbReference type="InterPro" id="IPR000792">
    <property type="entry name" value="Tscrpt_reg_LuxR_C"/>
</dbReference>
<dbReference type="InterPro" id="IPR058245">
    <property type="entry name" value="NreC/VraR/RcsB-like_REC"/>
</dbReference>
<keyword evidence="7" id="KW-1185">Reference proteome</keyword>
<protein>
    <submittedName>
        <fullName evidence="6">Response regulator</fullName>
    </submittedName>
</protein>
<feature type="domain" description="HTH luxR-type" evidence="4">
    <location>
        <begin position="149"/>
        <end position="214"/>
    </location>
</feature>
<dbReference type="InterPro" id="IPR001789">
    <property type="entry name" value="Sig_transdc_resp-reg_receiver"/>
</dbReference>
<evidence type="ECO:0000256" key="1">
    <source>
        <dbReference type="ARBA" id="ARBA00022553"/>
    </source>
</evidence>
<gene>
    <name evidence="6" type="ORF">ACFSQZ_02410</name>
</gene>
<organism evidence="6 7">
    <name type="scientific">Rubritalea spongiae</name>
    <dbReference type="NCBI Taxonomy" id="430797"/>
    <lineage>
        <taxon>Bacteria</taxon>
        <taxon>Pseudomonadati</taxon>
        <taxon>Verrucomicrobiota</taxon>
        <taxon>Verrucomicrobiia</taxon>
        <taxon>Verrucomicrobiales</taxon>
        <taxon>Rubritaleaceae</taxon>
        <taxon>Rubritalea</taxon>
    </lineage>
</organism>
<dbReference type="Gene3D" id="1.10.10.10">
    <property type="entry name" value="Winged helix-like DNA-binding domain superfamily/Winged helix DNA-binding domain"/>
    <property type="match status" value="1"/>
</dbReference>
<dbReference type="Pfam" id="PF00072">
    <property type="entry name" value="Response_reg"/>
    <property type="match status" value="1"/>
</dbReference>
<feature type="domain" description="Response regulatory" evidence="5">
    <location>
        <begin position="6"/>
        <end position="125"/>
    </location>
</feature>
<dbReference type="Gene3D" id="3.40.50.2300">
    <property type="match status" value="1"/>
</dbReference>
<comment type="caution">
    <text evidence="6">The sequence shown here is derived from an EMBL/GenBank/DDBJ whole genome shotgun (WGS) entry which is preliminary data.</text>
</comment>
<dbReference type="EMBL" id="JBHUJC010000003">
    <property type="protein sequence ID" value="MFD2275310.1"/>
    <property type="molecule type" value="Genomic_DNA"/>
</dbReference>
<dbReference type="CDD" id="cd06170">
    <property type="entry name" value="LuxR_C_like"/>
    <property type="match status" value="1"/>
</dbReference>
<dbReference type="SMART" id="SM00448">
    <property type="entry name" value="REC"/>
    <property type="match status" value="1"/>
</dbReference>
<keyword evidence="1 3" id="KW-0597">Phosphoprotein</keyword>
<dbReference type="Proteomes" id="UP001597297">
    <property type="component" value="Unassembled WGS sequence"/>
</dbReference>
<sequence>MPKPTQVLLIEDNKEYRKVVELALQEDPDIDLIEQFGTAEYALRHLENNPSQTIDLFLLDLNLPQMSGQEALPLIKKRAAGSKIIILTQSLKESDVLLAIQQGADGYLTKSTSVNQLKEAILTVMQGGASLDWRIAHFLANQLKSESPVIQIEKNLSGREMEILSLLAEGLVKKEISDQLGISYSTVATYIRRIYDKLQVVNAAAAVNKAHQLKFFRKK</sequence>
<dbReference type="RefSeq" id="WP_377095068.1">
    <property type="nucleotide sequence ID" value="NZ_JBHSJM010000001.1"/>
</dbReference>